<name>A0ABS4GJB8_9BACL</name>
<accession>A0ABS4GJB8</accession>
<dbReference type="Gene3D" id="2.40.380.10">
    <property type="entry name" value="FomD-like"/>
    <property type="match status" value="1"/>
</dbReference>
<feature type="domain" description="DUF402" evidence="4">
    <location>
        <begin position="6"/>
        <end position="128"/>
    </location>
</feature>
<dbReference type="InterPro" id="IPR035930">
    <property type="entry name" value="FomD-like_sf"/>
</dbReference>
<evidence type="ECO:0000256" key="1">
    <source>
        <dbReference type="ARBA" id="ARBA00022723"/>
    </source>
</evidence>
<evidence type="ECO:0000259" key="4">
    <source>
        <dbReference type="Pfam" id="PF04167"/>
    </source>
</evidence>
<evidence type="ECO:0000313" key="6">
    <source>
        <dbReference type="Proteomes" id="UP001519343"/>
    </source>
</evidence>
<gene>
    <name evidence="5" type="ORF">J2Z37_000239</name>
</gene>
<protein>
    <submittedName>
        <fullName evidence="5">Protein associated with RNAse G/E</fullName>
    </submittedName>
</protein>
<keyword evidence="2" id="KW-0378">Hydrolase</keyword>
<dbReference type="SUPFAM" id="SSF159234">
    <property type="entry name" value="FomD-like"/>
    <property type="match status" value="1"/>
</dbReference>
<keyword evidence="3" id="KW-0460">Magnesium</keyword>
<dbReference type="PANTHER" id="PTHR39159">
    <property type="match status" value="1"/>
</dbReference>
<dbReference type="InterPro" id="IPR050212">
    <property type="entry name" value="Ntdp-like"/>
</dbReference>
<dbReference type="Pfam" id="PF04167">
    <property type="entry name" value="DUF402"/>
    <property type="match status" value="1"/>
</dbReference>
<dbReference type="EMBL" id="JAGGKT010000001">
    <property type="protein sequence ID" value="MBP1930252.1"/>
    <property type="molecule type" value="Genomic_DNA"/>
</dbReference>
<evidence type="ECO:0000256" key="3">
    <source>
        <dbReference type="ARBA" id="ARBA00022842"/>
    </source>
</evidence>
<organism evidence="5 6">
    <name type="scientific">Ammoniphilus resinae</name>
    <dbReference type="NCBI Taxonomy" id="861532"/>
    <lineage>
        <taxon>Bacteria</taxon>
        <taxon>Bacillati</taxon>
        <taxon>Bacillota</taxon>
        <taxon>Bacilli</taxon>
        <taxon>Bacillales</taxon>
        <taxon>Paenibacillaceae</taxon>
        <taxon>Aneurinibacillus group</taxon>
        <taxon>Ammoniphilus</taxon>
    </lineage>
</organism>
<dbReference type="InterPro" id="IPR016882">
    <property type="entry name" value="SA1684"/>
</dbReference>
<keyword evidence="1" id="KW-0479">Metal-binding</keyword>
<dbReference type="Proteomes" id="UP001519343">
    <property type="component" value="Unassembled WGS sequence"/>
</dbReference>
<dbReference type="InterPro" id="IPR007295">
    <property type="entry name" value="DUF402"/>
</dbReference>
<dbReference type="NCBIfam" id="NF010183">
    <property type="entry name" value="PRK13662.1"/>
    <property type="match status" value="1"/>
</dbReference>
<keyword evidence="6" id="KW-1185">Reference proteome</keyword>
<dbReference type="PANTHER" id="PTHR39159:SF1">
    <property type="entry name" value="UPF0374 PROTEIN YGAC"/>
    <property type="match status" value="1"/>
</dbReference>
<dbReference type="PIRSF" id="PIRSF028345">
    <property type="entry name" value="UCP028345"/>
    <property type="match status" value="1"/>
</dbReference>
<evidence type="ECO:0000256" key="2">
    <source>
        <dbReference type="ARBA" id="ARBA00022801"/>
    </source>
</evidence>
<reference evidence="5 6" key="1">
    <citation type="submission" date="2021-03" db="EMBL/GenBank/DDBJ databases">
        <title>Genomic Encyclopedia of Type Strains, Phase IV (KMG-IV): sequencing the most valuable type-strain genomes for metagenomic binning, comparative biology and taxonomic classification.</title>
        <authorList>
            <person name="Goeker M."/>
        </authorList>
    </citation>
    <scope>NUCLEOTIDE SEQUENCE [LARGE SCALE GENOMIC DNA]</scope>
    <source>
        <strain evidence="5 6">DSM 24738</strain>
    </source>
</reference>
<evidence type="ECO:0000313" key="5">
    <source>
        <dbReference type="EMBL" id="MBP1930252.1"/>
    </source>
</evidence>
<proteinExistence type="predicted"/>
<sequence length="150" mass="17556">MVLHVSDSVVIGANDNVKVTESDGREWRTREPAICTFGRGQWFNTIAMIREDGIYYYCNIGSPFTMKHEVLSYIDYDLDVKVYPDMSFVLLDKEEFNLHGQLMNYPPDVVQQVNRAAEEVVAWVHEKRGAFHPGFVERWYERFLTLQNRS</sequence>
<comment type="caution">
    <text evidence="5">The sequence shown here is derived from an EMBL/GenBank/DDBJ whole genome shotgun (WGS) entry which is preliminary data.</text>
</comment>